<dbReference type="PANTHER" id="PTHR21152">
    <property type="entry name" value="AMINOTRANSFERASE CLASS V"/>
    <property type="match status" value="1"/>
</dbReference>
<feature type="modified residue" description="N6-(pyridoxal phosphate)lysine" evidence="7">
    <location>
        <position position="189"/>
    </location>
</feature>
<evidence type="ECO:0000256" key="5">
    <source>
        <dbReference type="ARBA" id="ARBA00022898"/>
    </source>
</evidence>
<reference evidence="12" key="3">
    <citation type="submission" date="2018-07" db="EMBL/GenBank/DDBJ databases">
        <authorList>
            <person name="Quirk P.G."/>
            <person name="Krulwich T.A."/>
        </authorList>
    </citation>
    <scope>NUCLEOTIDE SEQUENCE</scope>
    <source>
        <strain evidence="12">CCRI-19302</strain>
    </source>
</reference>
<dbReference type="RefSeq" id="WP_094376984.1">
    <property type="nucleotide sequence ID" value="NZ_NOKA02000008.1"/>
</dbReference>
<evidence type="ECO:0000313" key="11">
    <source>
        <dbReference type="EMBL" id="PXV85145.1"/>
    </source>
</evidence>
<evidence type="ECO:0000256" key="8">
    <source>
        <dbReference type="RuleBase" id="RU004075"/>
    </source>
</evidence>
<name>A0A255II72_9FIRM</name>
<dbReference type="EMBL" id="QICS01000019">
    <property type="protein sequence ID" value="PXV85145.1"/>
    <property type="molecule type" value="Genomic_DNA"/>
</dbReference>
<dbReference type="PROSITE" id="PS00595">
    <property type="entry name" value="AA_TRANSFER_CLASS_5"/>
    <property type="match status" value="1"/>
</dbReference>
<dbReference type="Pfam" id="PF00266">
    <property type="entry name" value="Aminotran_5"/>
    <property type="match status" value="1"/>
</dbReference>
<dbReference type="GO" id="GO:0019265">
    <property type="term" value="P:glycine biosynthetic process, by transamination of glyoxylate"/>
    <property type="evidence" value="ECO:0007669"/>
    <property type="project" value="TreeGrafter"/>
</dbReference>
<evidence type="ECO:0000256" key="1">
    <source>
        <dbReference type="ARBA" id="ARBA00001933"/>
    </source>
</evidence>
<protein>
    <submittedName>
        <fullName evidence="12">Alanine--glyoxylate aminotransferase family protein</fullName>
    </submittedName>
    <submittedName>
        <fullName evidence="11">Aspartate aminotransferase-like enzyme</fullName>
    </submittedName>
</protein>
<dbReference type="InterPro" id="IPR024169">
    <property type="entry name" value="SP_NH2Trfase/AEP_transaminase"/>
</dbReference>
<dbReference type="InterPro" id="IPR015421">
    <property type="entry name" value="PyrdxlP-dep_Trfase_major"/>
</dbReference>
<evidence type="ECO:0000256" key="4">
    <source>
        <dbReference type="ARBA" id="ARBA00022679"/>
    </source>
</evidence>
<dbReference type="Gene3D" id="3.90.1150.10">
    <property type="entry name" value="Aspartate Aminotransferase, domain 1"/>
    <property type="match status" value="1"/>
</dbReference>
<comment type="cofactor">
    <cofactor evidence="1 7 9">
        <name>pyridoxal 5'-phosphate</name>
        <dbReference type="ChEBI" id="CHEBI:597326"/>
    </cofactor>
</comment>
<organism evidence="11 14">
    <name type="scientific">Lachnotalea glycerini</name>
    <dbReference type="NCBI Taxonomy" id="1763509"/>
    <lineage>
        <taxon>Bacteria</taxon>
        <taxon>Bacillati</taxon>
        <taxon>Bacillota</taxon>
        <taxon>Clostridia</taxon>
        <taxon>Lachnospirales</taxon>
        <taxon>Lachnospiraceae</taxon>
        <taxon>Lachnotalea</taxon>
    </lineage>
</organism>
<dbReference type="InterPro" id="IPR000192">
    <property type="entry name" value="Aminotrans_V_dom"/>
</dbReference>
<keyword evidence="13" id="KW-1185">Reference proteome</keyword>
<gene>
    <name evidence="11" type="ORF">C8E03_11976</name>
    <name evidence="12" type="ORF">CG710_007380</name>
</gene>
<dbReference type="AlphaFoldDB" id="A0A255II72"/>
<feature type="domain" description="Aminotransferase class V" evidence="10">
    <location>
        <begin position="68"/>
        <end position="319"/>
    </location>
</feature>
<proteinExistence type="inferred from homology"/>
<dbReference type="InterPro" id="IPR020578">
    <property type="entry name" value="Aminotrans_V_PyrdxlP_BS"/>
</dbReference>
<dbReference type="InterPro" id="IPR015422">
    <property type="entry name" value="PyrdxlP-dep_Trfase_small"/>
</dbReference>
<dbReference type="OrthoDB" id="389074at2"/>
<reference evidence="12 13" key="1">
    <citation type="journal article" date="2017" name="Genome Announc.">
        <title>Draft Genome Sequence of a Sporulating and Motile Strain of Lachnotalea glycerini Isolated from Water in Quebec City, Canada.</title>
        <authorList>
            <person name="Maheux A.F."/>
            <person name="Boudreau D.K."/>
            <person name="Berube E."/>
            <person name="Boissinot M."/>
            <person name="Raymond F."/>
            <person name="Brodeur S."/>
            <person name="Corbeil J."/>
            <person name="Isabel S."/>
            <person name="Omar R.F."/>
            <person name="Bergeron M.G."/>
        </authorList>
    </citation>
    <scope>NUCLEOTIDE SEQUENCE [LARGE SCALE GENOMIC DNA]</scope>
    <source>
        <strain evidence="12 13">CCRI-19302</strain>
    </source>
</reference>
<dbReference type="Proteomes" id="UP000216411">
    <property type="component" value="Unassembled WGS sequence"/>
</dbReference>
<dbReference type="EMBL" id="NOKA02000008">
    <property type="protein sequence ID" value="RDY31951.1"/>
    <property type="molecule type" value="Genomic_DNA"/>
</dbReference>
<accession>A0A255II72</accession>
<dbReference type="Proteomes" id="UP000247523">
    <property type="component" value="Unassembled WGS sequence"/>
</dbReference>
<comment type="caution">
    <text evidence="11">The sequence shown here is derived from an EMBL/GenBank/DDBJ whole genome shotgun (WGS) entry which is preliminary data.</text>
</comment>
<dbReference type="Gene3D" id="3.40.640.10">
    <property type="entry name" value="Type I PLP-dependent aspartate aminotransferase-like (Major domain)"/>
    <property type="match status" value="1"/>
</dbReference>
<feature type="binding site" evidence="6">
    <location>
        <position position="332"/>
    </location>
    <ligand>
        <name>substrate</name>
    </ligand>
</feature>
<evidence type="ECO:0000256" key="9">
    <source>
        <dbReference type="RuleBase" id="RU004504"/>
    </source>
</evidence>
<evidence type="ECO:0000313" key="12">
    <source>
        <dbReference type="EMBL" id="RDY31951.1"/>
    </source>
</evidence>
<dbReference type="GO" id="GO:0008453">
    <property type="term" value="F:alanine-glyoxylate transaminase activity"/>
    <property type="evidence" value="ECO:0007669"/>
    <property type="project" value="TreeGrafter"/>
</dbReference>
<comment type="similarity">
    <text evidence="2 8">Belongs to the class-V pyridoxal-phosphate-dependent aminotransferase family.</text>
</comment>
<dbReference type="InterPro" id="IPR015424">
    <property type="entry name" value="PyrdxlP-dep_Trfase"/>
</dbReference>
<dbReference type="PANTHER" id="PTHR21152:SF24">
    <property type="entry name" value="ALANINE--GLYOXYLATE AMINOTRANSFERASE 1"/>
    <property type="match status" value="1"/>
</dbReference>
<evidence type="ECO:0000256" key="3">
    <source>
        <dbReference type="ARBA" id="ARBA00022576"/>
    </source>
</evidence>
<keyword evidence="4 11" id="KW-0808">Transferase</keyword>
<dbReference type="PIRSF" id="PIRSF000524">
    <property type="entry name" value="SPT"/>
    <property type="match status" value="1"/>
</dbReference>
<keyword evidence="3 11" id="KW-0032">Aminotransferase</keyword>
<sequence>MVKLMTPGPTQVRDNVRYARSIETTNPDLDLEFYDYYKDTCMLIGKLLQTDNPVYIMSGEGILGLESACASLTEPGDKVLVLDNGVFGKGFADFITIYGGIPVYYTDSYTDEIDVARLAKFLKFNHNYKYATLVHCDTPSGVLNNVSEICPLLHQYGILTVVDSVSAMFGEPLNVDRCNIDIVCGGSQKALSAPPGLSMIAVSNSAFEAMRNRQTPIASYYANILNLKDYYQNKWFPYSMPISDIYGLRAALDNVSLDLDIYLRHKRIANAVRNAITVGGLQLYLKSGFSNTVTVIQVPSGINCKDILTILKEKYQIMIAGSFDVMADKVIRIGHMGENCNIDDVALTLNALTEVLRQLNFPLTNNLKDIFLYNLNESHD</sequence>
<reference evidence="11 14" key="2">
    <citation type="submission" date="2018-05" db="EMBL/GenBank/DDBJ databases">
        <title>Genomic Encyclopedia of Type Strains, Phase IV (KMG-IV): sequencing the most valuable type-strain genomes for metagenomic binning, comparative biology and taxonomic classification.</title>
        <authorList>
            <person name="Goeker M."/>
        </authorList>
    </citation>
    <scope>NUCLEOTIDE SEQUENCE [LARGE SCALE GENOMIC DNA]</scope>
    <source>
        <strain evidence="11 14">DSM 28816</strain>
    </source>
</reference>
<evidence type="ECO:0000313" key="14">
    <source>
        <dbReference type="Proteomes" id="UP000247523"/>
    </source>
</evidence>
<evidence type="ECO:0000256" key="2">
    <source>
        <dbReference type="ARBA" id="ARBA00009236"/>
    </source>
</evidence>
<evidence type="ECO:0000259" key="10">
    <source>
        <dbReference type="Pfam" id="PF00266"/>
    </source>
</evidence>
<evidence type="ECO:0000256" key="7">
    <source>
        <dbReference type="PIRSR" id="PIRSR000524-50"/>
    </source>
</evidence>
<dbReference type="SUPFAM" id="SSF53383">
    <property type="entry name" value="PLP-dependent transferases"/>
    <property type="match status" value="1"/>
</dbReference>
<evidence type="ECO:0000256" key="6">
    <source>
        <dbReference type="PIRSR" id="PIRSR000524-1"/>
    </source>
</evidence>
<dbReference type="GO" id="GO:0004760">
    <property type="term" value="F:L-serine-pyruvate transaminase activity"/>
    <property type="evidence" value="ECO:0007669"/>
    <property type="project" value="TreeGrafter"/>
</dbReference>
<keyword evidence="5 7" id="KW-0663">Pyridoxal phosphate</keyword>
<evidence type="ECO:0000313" key="13">
    <source>
        <dbReference type="Proteomes" id="UP000216411"/>
    </source>
</evidence>